<comment type="caution">
    <text evidence="2">The sequence shown here is derived from an EMBL/GenBank/DDBJ whole genome shotgun (WGS) entry which is preliminary data.</text>
</comment>
<feature type="region of interest" description="Disordered" evidence="1">
    <location>
        <begin position="1"/>
        <end position="40"/>
    </location>
</feature>
<gene>
    <name evidence="2" type="ORF">COCON_G00191240</name>
</gene>
<feature type="non-terminal residue" evidence="2">
    <location>
        <position position="195"/>
    </location>
</feature>
<feature type="region of interest" description="Disordered" evidence="1">
    <location>
        <begin position="83"/>
        <end position="163"/>
    </location>
</feature>
<dbReference type="Proteomes" id="UP001152803">
    <property type="component" value="Unassembled WGS sequence"/>
</dbReference>
<dbReference type="OrthoDB" id="2505895at2759"/>
<dbReference type="AlphaFoldDB" id="A0A9Q1D3M8"/>
<evidence type="ECO:0000313" key="2">
    <source>
        <dbReference type="EMBL" id="KAJ8256972.1"/>
    </source>
</evidence>
<reference evidence="2" key="1">
    <citation type="journal article" date="2023" name="Science">
        <title>Genome structures resolve the early diversification of teleost fishes.</title>
        <authorList>
            <person name="Parey E."/>
            <person name="Louis A."/>
            <person name="Montfort J."/>
            <person name="Bouchez O."/>
            <person name="Roques C."/>
            <person name="Iampietro C."/>
            <person name="Lluch J."/>
            <person name="Castinel A."/>
            <person name="Donnadieu C."/>
            <person name="Desvignes T."/>
            <person name="Floi Bucao C."/>
            <person name="Jouanno E."/>
            <person name="Wen M."/>
            <person name="Mejri S."/>
            <person name="Dirks R."/>
            <person name="Jansen H."/>
            <person name="Henkel C."/>
            <person name="Chen W.J."/>
            <person name="Zahm M."/>
            <person name="Cabau C."/>
            <person name="Klopp C."/>
            <person name="Thompson A.W."/>
            <person name="Robinson-Rechavi M."/>
            <person name="Braasch I."/>
            <person name="Lecointre G."/>
            <person name="Bobe J."/>
            <person name="Postlethwait J.H."/>
            <person name="Berthelot C."/>
            <person name="Roest Crollius H."/>
            <person name="Guiguen Y."/>
        </authorList>
    </citation>
    <scope>NUCLEOTIDE SEQUENCE</scope>
    <source>
        <strain evidence="2">Concon-B</strain>
    </source>
</reference>
<protein>
    <submittedName>
        <fullName evidence="2">Uncharacterized protein</fullName>
    </submittedName>
</protein>
<evidence type="ECO:0000313" key="3">
    <source>
        <dbReference type="Proteomes" id="UP001152803"/>
    </source>
</evidence>
<name>A0A9Q1D3M8_CONCO</name>
<dbReference type="EMBL" id="JAFJMO010000014">
    <property type="protein sequence ID" value="KAJ8256972.1"/>
    <property type="molecule type" value="Genomic_DNA"/>
</dbReference>
<sequence length="195" mass="21492">MFHLIKKDKEKDKEKDKDGGRKKEKKEKKERMSAAELRSLEEMSMRRGFFNLNRASKREARSRLLISGPIPIKVASDSELSLTAIEADPHPTEELSASSSSDDLKGEGGTGATEGQDRGGRLGQMMKAFSFSHRSKEESHSTPDLATPSPQAEGKGLDPQRNGLEAVRIPEVVDKTFPVDLRLPALVAPAMPEPR</sequence>
<evidence type="ECO:0000256" key="1">
    <source>
        <dbReference type="SAM" id="MobiDB-lite"/>
    </source>
</evidence>
<accession>A0A9Q1D3M8</accession>
<organism evidence="2 3">
    <name type="scientific">Conger conger</name>
    <name type="common">Conger eel</name>
    <name type="synonym">Muraena conger</name>
    <dbReference type="NCBI Taxonomy" id="82655"/>
    <lineage>
        <taxon>Eukaryota</taxon>
        <taxon>Metazoa</taxon>
        <taxon>Chordata</taxon>
        <taxon>Craniata</taxon>
        <taxon>Vertebrata</taxon>
        <taxon>Euteleostomi</taxon>
        <taxon>Actinopterygii</taxon>
        <taxon>Neopterygii</taxon>
        <taxon>Teleostei</taxon>
        <taxon>Anguilliformes</taxon>
        <taxon>Congridae</taxon>
        <taxon>Conger</taxon>
    </lineage>
</organism>
<proteinExistence type="predicted"/>
<keyword evidence="3" id="KW-1185">Reference proteome</keyword>